<feature type="compositionally biased region" description="Acidic residues" evidence="3">
    <location>
        <begin position="87"/>
        <end position="127"/>
    </location>
</feature>
<evidence type="ECO:0000256" key="1">
    <source>
        <dbReference type="ARBA" id="ARBA00004123"/>
    </source>
</evidence>
<dbReference type="InterPro" id="IPR033270">
    <property type="entry name" value="VPRBP/DCAF1"/>
</dbReference>
<feature type="compositionally biased region" description="Basic and acidic residues" evidence="3">
    <location>
        <begin position="128"/>
        <end position="139"/>
    </location>
</feature>
<keyword evidence="5" id="KW-1185">Reference proteome</keyword>
<comment type="subcellular location">
    <subcellularLocation>
        <location evidence="1">Nucleus</location>
    </subcellularLocation>
</comment>
<sequence>MYGAMLQADDEDDAMDQQMKSPFGSSFRTFDATDYKPIATVDVKRNIFDLCTDNKDRYLAVIENQDTVSFDMVCRLYEVGRQKLAEEGGDDDDDEDDDQDDDSSDSDDDDDDDDDDMDTDPLIEELTNDNRENRRRTDSPTDEDIAELLLQGNSDDDDDDDNDDVSASDDDSADSFRDEGERSDDDLWF</sequence>
<dbReference type="GO" id="GO:0016567">
    <property type="term" value="P:protein ubiquitination"/>
    <property type="evidence" value="ECO:0007669"/>
    <property type="project" value="InterPro"/>
</dbReference>
<feature type="region of interest" description="Disordered" evidence="3">
    <location>
        <begin position="1"/>
        <end position="20"/>
    </location>
</feature>
<feature type="region of interest" description="Disordered" evidence="3">
    <location>
        <begin position="85"/>
        <end position="189"/>
    </location>
</feature>
<evidence type="ECO:0000313" key="4">
    <source>
        <dbReference type="EMBL" id="KAG7494184.1"/>
    </source>
</evidence>
<organism evidence="4 5">
    <name type="scientific">Solea senegalensis</name>
    <name type="common">Senegalese sole</name>
    <dbReference type="NCBI Taxonomy" id="28829"/>
    <lineage>
        <taxon>Eukaryota</taxon>
        <taxon>Metazoa</taxon>
        <taxon>Chordata</taxon>
        <taxon>Craniata</taxon>
        <taxon>Vertebrata</taxon>
        <taxon>Euteleostomi</taxon>
        <taxon>Actinopterygii</taxon>
        <taxon>Neopterygii</taxon>
        <taxon>Teleostei</taxon>
        <taxon>Neoteleostei</taxon>
        <taxon>Acanthomorphata</taxon>
        <taxon>Carangaria</taxon>
        <taxon>Pleuronectiformes</taxon>
        <taxon>Pleuronectoidei</taxon>
        <taxon>Soleidae</taxon>
        <taxon>Solea</taxon>
    </lineage>
</organism>
<dbReference type="GO" id="GO:0005634">
    <property type="term" value="C:nucleus"/>
    <property type="evidence" value="ECO:0007669"/>
    <property type="project" value="UniProtKB-SubCell"/>
</dbReference>
<proteinExistence type="predicted"/>
<dbReference type="PANTHER" id="PTHR13129">
    <property type="entry name" value="VPRBP PROTEIN-RELATED"/>
    <property type="match status" value="1"/>
</dbReference>
<dbReference type="Proteomes" id="UP000693946">
    <property type="component" value="Linkage Group LG4"/>
</dbReference>
<comment type="caution">
    <text evidence="4">The sequence shown here is derived from an EMBL/GenBank/DDBJ whole genome shotgun (WGS) entry which is preliminary data.</text>
</comment>
<gene>
    <name evidence="4" type="ORF">JOB18_024943</name>
</gene>
<accession>A0AAV6QPE6</accession>
<dbReference type="GO" id="GO:1990244">
    <property type="term" value="F:histone H2AT120 kinase activity"/>
    <property type="evidence" value="ECO:0007669"/>
    <property type="project" value="TreeGrafter"/>
</dbReference>
<dbReference type="EMBL" id="JAGKHQ010000016">
    <property type="protein sequence ID" value="KAG7494184.1"/>
    <property type="molecule type" value="Genomic_DNA"/>
</dbReference>
<feature type="compositionally biased region" description="Acidic residues" evidence="3">
    <location>
        <begin position="154"/>
        <end position="173"/>
    </location>
</feature>
<dbReference type="PANTHER" id="PTHR13129:SF4">
    <property type="entry name" value="DDB1- AND CUL4-ASSOCIATED FACTOR 1"/>
    <property type="match status" value="1"/>
</dbReference>
<evidence type="ECO:0000256" key="3">
    <source>
        <dbReference type="SAM" id="MobiDB-lite"/>
    </source>
</evidence>
<protein>
    <submittedName>
        <fullName evidence="4">Uncharacterized protein</fullName>
    </submittedName>
</protein>
<name>A0AAV6QPE6_SOLSE</name>
<keyword evidence="2" id="KW-0539">Nucleus</keyword>
<dbReference type="AlphaFoldDB" id="A0AAV6QPE6"/>
<evidence type="ECO:0000313" key="5">
    <source>
        <dbReference type="Proteomes" id="UP000693946"/>
    </source>
</evidence>
<dbReference type="GO" id="GO:0030331">
    <property type="term" value="F:nuclear estrogen receptor binding"/>
    <property type="evidence" value="ECO:0007669"/>
    <property type="project" value="TreeGrafter"/>
</dbReference>
<reference evidence="4 5" key="1">
    <citation type="journal article" date="2021" name="Sci. Rep.">
        <title>Chromosome anchoring in Senegalese sole (Solea senegalensis) reveals sex-associated markers and genome rearrangements in flatfish.</title>
        <authorList>
            <person name="Guerrero-Cozar I."/>
            <person name="Gomez-Garrido J."/>
            <person name="Berbel C."/>
            <person name="Martinez-Blanch J.F."/>
            <person name="Alioto T."/>
            <person name="Claros M.G."/>
            <person name="Gagnaire P.A."/>
            <person name="Manchado M."/>
        </authorList>
    </citation>
    <scope>NUCLEOTIDE SEQUENCE [LARGE SCALE GENOMIC DNA]</scope>
    <source>
        <strain evidence="4">Sse05_10M</strain>
    </source>
</reference>
<dbReference type="GO" id="GO:0080008">
    <property type="term" value="C:Cul4-RING E3 ubiquitin ligase complex"/>
    <property type="evidence" value="ECO:0007669"/>
    <property type="project" value="TreeGrafter"/>
</dbReference>
<evidence type="ECO:0000256" key="2">
    <source>
        <dbReference type="ARBA" id="ARBA00023242"/>
    </source>
</evidence>